<dbReference type="InterPro" id="IPR002347">
    <property type="entry name" value="SDR_fam"/>
</dbReference>
<accession>U5T5V2</accession>
<proteinExistence type="inferred from homology"/>
<dbReference type="PRINTS" id="PR00081">
    <property type="entry name" value="GDHRDH"/>
</dbReference>
<dbReference type="InterPro" id="IPR020904">
    <property type="entry name" value="Sc_DH/Rdtase_CS"/>
</dbReference>
<dbReference type="STRING" id="1335757.SPICUR_03450"/>
<dbReference type="Proteomes" id="UP000017640">
    <property type="component" value="Chromosome"/>
</dbReference>
<dbReference type="PROSITE" id="PS00061">
    <property type="entry name" value="ADH_SHORT"/>
    <property type="match status" value="1"/>
</dbReference>
<dbReference type="RefSeq" id="WP_023366075.1">
    <property type="nucleotide sequence ID" value="NC_022664.1"/>
</dbReference>
<evidence type="ECO:0000313" key="3">
    <source>
        <dbReference type="EMBL" id="AGY91683.1"/>
    </source>
</evidence>
<comment type="similarity">
    <text evidence="1">Belongs to the short-chain dehydrogenases/reductases (SDR) family.</text>
</comment>
<sequence length="256" mass="26750">MIEPLTAARDTAVNAGRLAGQRILITGAAGGLGSALAERAVAEGADAILLDKSLKGLESLHDRIESAGHGQPALYPLDLMGAGPDDYADLAQRLDESLGGVDTIVHAAADYGEPAPLGLYDPQAWLKCLHVNINAAFLLTQALLPMLRAHHGRVIFVTDEAGRAGRPAMGAYGVSKWAVEGIAATLAAEYSEAHPVISCSVDPSALQSPLRRQLFTGETVDEVPTADAAAGALARLLDPVNPPVNGTQYRVVVRQR</sequence>
<dbReference type="eggNOG" id="COG1028">
    <property type="taxonomic scope" value="Bacteria"/>
</dbReference>
<dbReference type="InterPro" id="IPR036291">
    <property type="entry name" value="NAD(P)-bd_dom_sf"/>
</dbReference>
<name>U5T5V2_9GAMM</name>
<evidence type="ECO:0000256" key="2">
    <source>
        <dbReference type="ARBA" id="ARBA00023002"/>
    </source>
</evidence>
<reference evidence="3 4" key="1">
    <citation type="journal article" date="2013" name="BMC Genomics">
        <title>Genomes of "Spiribacter", a streamlined, successful halophilic bacterium.</title>
        <authorList>
            <person name="Lopez-Perez M."/>
            <person name="Ghai R."/>
            <person name="Leon M.J."/>
            <person name="Rodriguez-Olmos A."/>
            <person name="Copa-Patino J.L."/>
            <person name="Soliveri J."/>
            <person name="Sanchez-Porro C."/>
            <person name="Ventosa A."/>
            <person name="Rodriguez-Valera F."/>
        </authorList>
    </citation>
    <scope>NUCLEOTIDE SEQUENCE [LARGE SCALE GENOMIC DNA]</scope>
    <source>
        <strain evidence="3 4">UAH-SP71</strain>
    </source>
</reference>
<dbReference type="KEGG" id="spiu:SPICUR_03450"/>
<dbReference type="PANTHER" id="PTHR43639">
    <property type="entry name" value="OXIDOREDUCTASE, SHORT-CHAIN DEHYDROGENASE/REDUCTASE FAMILY (AFU_ORTHOLOGUE AFUA_5G02870)"/>
    <property type="match status" value="1"/>
</dbReference>
<dbReference type="Gene3D" id="3.40.50.720">
    <property type="entry name" value="NAD(P)-binding Rossmann-like Domain"/>
    <property type="match status" value="1"/>
</dbReference>
<evidence type="ECO:0008006" key="5">
    <source>
        <dbReference type="Google" id="ProtNLM"/>
    </source>
</evidence>
<keyword evidence="4" id="KW-1185">Reference proteome</keyword>
<protein>
    <recommendedName>
        <fullName evidence="5">Short-chain dehydrogenase</fullName>
    </recommendedName>
</protein>
<dbReference type="HOGENOM" id="CLU_010194_2_10_6"/>
<gene>
    <name evidence="3" type="ORF">SPICUR_03450</name>
</gene>
<dbReference type="GO" id="GO:0016491">
    <property type="term" value="F:oxidoreductase activity"/>
    <property type="evidence" value="ECO:0007669"/>
    <property type="project" value="UniProtKB-KW"/>
</dbReference>
<evidence type="ECO:0000313" key="4">
    <source>
        <dbReference type="Proteomes" id="UP000017640"/>
    </source>
</evidence>
<dbReference type="SUPFAM" id="SSF51735">
    <property type="entry name" value="NAD(P)-binding Rossmann-fold domains"/>
    <property type="match status" value="1"/>
</dbReference>
<dbReference type="AlphaFoldDB" id="U5T5V2"/>
<dbReference type="PANTHER" id="PTHR43639:SF1">
    <property type="entry name" value="SHORT-CHAIN DEHYDROGENASE_REDUCTASE FAMILY PROTEIN"/>
    <property type="match status" value="1"/>
</dbReference>
<organism evidence="3 4">
    <name type="scientific">Spiribacter curvatus</name>
    <dbReference type="NCBI Taxonomy" id="1335757"/>
    <lineage>
        <taxon>Bacteria</taxon>
        <taxon>Pseudomonadati</taxon>
        <taxon>Pseudomonadota</taxon>
        <taxon>Gammaproteobacteria</taxon>
        <taxon>Chromatiales</taxon>
        <taxon>Ectothiorhodospiraceae</taxon>
        <taxon>Spiribacter</taxon>
    </lineage>
</organism>
<evidence type="ECO:0000256" key="1">
    <source>
        <dbReference type="ARBA" id="ARBA00006484"/>
    </source>
</evidence>
<dbReference type="EMBL" id="CP005990">
    <property type="protein sequence ID" value="AGY91683.1"/>
    <property type="molecule type" value="Genomic_DNA"/>
</dbReference>
<dbReference type="OrthoDB" id="9790785at2"/>
<dbReference type="Pfam" id="PF00106">
    <property type="entry name" value="adh_short"/>
    <property type="match status" value="1"/>
</dbReference>
<keyword evidence="2" id="KW-0560">Oxidoreductase</keyword>